<dbReference type="Proteomes" id="UP001163846">
    <property type="component" value="Unassembled WGS sequence"/>
</dbReference>
<gene>
    <name evidence="1" type="ORF">F5878DRAFT_121943</name>
</gene>
<organism evidence="1 2">
    <name type="scientific">Lentinula raphanica</name>
    <dbReference type="NCBI Taxonomy" id="153919"/>
    <lineage>
        <taxon>Eukaryota</taxon>
        <taxon>Fungi</taxon>
        <taxon>Dikarya</taxon>
        <taxon>Basidiomycota</taxon>
        <taxon>Agaricomycotina</taxon>
        <taxon>Agaricomycetes</taxon>
        <taxon>Agaricomycetidae</taxon>
        <taxon>Agaricales</taxon>
        <taxon>Marasmiineae</taxon>
        <taxon>Omphalotaceae</taxon>
        <taxon>Lentinula</taxon>
    </lineage>
</organism>
<keyword evidence="2" id="KW-1185">Reference proteome</keyword>
<evidence type="ECO:0000313" key="1">
    <source>
        <dbReference type="EMBL" id="KAJ3831039.1"/>
    </source>
</evidence>
<sequence length="200" mass="23222">METPDSELAPPSPSQPAFQALNVDAACDRLEIDKPHGTSGPKGRRRTISILVQDWQNVRELILALGYKETGDGGGMDVQTYEWADGTVETFEEILKGLHWSQDDYEIKTKLYLWAIEATATKVWNRNLPLPTDKEELKKVKRARRTWRRMCYFFLETTYQYHGHPDLSQRGTKEYSLKFLNQSVMKKSRKIIKSRLIDRT</sequence>
<comment type="caution">
    <text evidence="1">The sequence shown here is derived from an EMBL/GenBank/DDBJ whole genome shotgun (WGS) entry which is preliminary data.</text>
</comment>
<dbReference type="AlphaFoldDB" id="A0AA38NUU7"/>
<proteinExistence type="predicted"/>
<protein>
    <submittedName>
        <fullName evidence="1">Uncharacterized protein</fullName>
    </submittedName>
</protein>
<name>A0AA38NUU7_9AGAR</name>
<accession>A0AA38NUU7</accession>
<dbReference type="EMBL" id="MU807891">
    <property type="protein sequence ID" value="KAJ3831039.1"/>
    <property type="molecule type" value="Genomic_DNA"/>
</dbReference>
<reference evidence="1" key="1">
    <citation type="submission" date="2022-08" db="EMBL/GenBank/DDBJ databases">
        <authorList>
            <consortium name="DOE Joint Genome Institute"/>
            <person name="Min B."/>
            <person name="Riley R."/>
            <person name="Sierra-Patev S."/>
            <person name="Naranjo-Ortiz M."/>
            <person name="Looney B."/>
            <person name="Konkel Z."/>
            <person name="Slot J.C."/>
            <person name="Sakamoto Y."/>
            <person name="Steenwyk J.L."/>
            <person name="Rokas A."/>
            <person name="Carro J."/>
            <person name="Camarero S."/>
            <person name="Ferreira P."/>
            <person name="Molpeceres G."/>
            <person name="Ruiz-Duenas F.J."/>
            <person name="Serrano A."/>
            <person name="Henrissat B."/>
            <person name="Drula E."/>
            <person name="Hughes K.W."/>
            <person name="Mata J.L."/>
            <person name="Ishikawa N.K."/>
            <person name="Vargas-Isla R."/>
            <person name="Ushijima S."/>
            <person name="Smith C.A."/>
            <person name="Ahrendt S."/>
            <person name="Andreopoulos W."/>
            <person name="He G."/>
            <person name="Labutti K."/>
            <person name="Lipzen A."/>
            <person name="Ng V."/>
            <person name="Sandor L."/>
            <person name="Barry K."/>
            <person name="Martinez A.T."/>
            <person name="Xiao Y."/>
            <person name="Gibbons J.G."/>
            <person name="Terashima K."/>
            <person name="Hibbett D.S."/>
            <person name="Grigoriev I.V."/>
        </authorList>
    </citation>
    <scope>NUCLEOTIDE SEQUENCE</scope>
    <source>
        <strain evidence="1">TFB9207</strain>
    </source>
</reference>
<evidence type="ECO:0000313" key="2">
    <source>
        <dbReference type="Proteomes" id="UP001163846"/>
    </source>
</evidence>